<dbReference type="FunFam" id="3.40.50.720:FF:000084">
    <property type="entry name" value="Short-chain dehydrogenase reductase"/>
    <property type="match status" value="1"/>
</dbReference>
<comment type="caution">
    <text evidence="5">The sequence shown here is derived from an EMBL/GenBank/DDBJ whole genome shotgun (WGS) entry which is preliminary data.</text>
</comment>
<dbReference type="RefSeq" id="WP_102162251.1">
    <property type="nucleotide sequence ID" value="NZ_PNFZ01000004.1"/>
</dbReference>
<name>A0A2N6PGV1_9MICO</name>
<dbReference type="SUPFAM" id="SSF51735">
    <property type="entry name" value="NAD(P)-binding Rossmann-fold domains"/>
    <property type="match status" value="1"/>
</dbReference>
<evidence type="ECO:0000256" key="4">
    <source>
        <dbReference type="SAM" id="MobiDB-lite"/>
    </source>
</evidence>
<dbReference type="PANTHER" id="PTHR43477:SF1">
    <property type="entry name" value="DIHYDROANTICAPSIN 7-DEHYDROGENASE"/>
    <property type="match status" value="1"/>
</dbReference>
<dbReference type="CDD" id="cd05233">
    <property type="entry name" value="SDR_c"/>
    <property type="match status" value="1"/>
</dbReference>
<proteinExistence type="inferred from homology"/>
<keyword evidence="2" id="KW-0560">Oxidoreductase</keyword>
<evidence type="ECO:0000256" key="1">
    <source>
        <dbReference type="ARBA" id="ARBA00006484"/>
    </source>
</evidence>
<reference evidence="5 6" key="1">
    <citation type="submission" date="2017-09" db="EMBL/GenBank/DDBJ databases">
        <title>Bacterial strain isolated from the female urinary microbiota.</title>
        <authorList>
            <person name="Thomas-White K."/>
            <person name="Kumar N."/>
            <person name="Forster S."/>
            <person name="Putonti C."/>
            <person name="Lawley T."/>
            <person name="Wolfe A.J."/>
        </authorList>
    </citation>
    <scope>NUCLEOTIDE SEQUENCE [LARGE SCALE GENOMIC DNA]</scope>
    <source>
        <strain evidence="5 6">UMB0680</strain>
    </source>
</reference>
<dbReference type="PRINTS" id="PR00080">
    <property type="entry name" value="SDRFAMILY"/>
</dbReference>
<dbReference type="InterPro" id="IPR051122">
    <property type="entry name" value="SDR_DHRS6-like"/>
</dbReference>
<dbReference type="InterPro" id="IPR002347">
    <property type="entry name" value="SDR_fam"/>
</dbReference>
<dbReference type="Pfam" id="PF00106">
    <property type="entry name" value="adh_short"/>
    <property type="match status" value="1"/>
</dbReference>
<dbReference type="GO" id="GO:0016491">
    <property type="term" value="F:oxidoreductase activity"/>
    <property type="evidence" value="ECO:0007669"/>
    <property type="project" value="UniProtKB-KW"/>
</dbReference>
<dbReference type="Proteomes" id="UP000235703">
    <property type="component" value="Unassembled WGS sequence"/>
</dbReference>
<organism evidence="5 6">
    <name type="scientific">Brevibacterium luteolum</name>
    <dbReference type="NCBI Taxonomy" id="199591"/>
    <lineage>
        <taxon>Bacteria</taxon>
        <taxon>Bacillati</taxon>
        <taxon>Actinomycetota</taxon>
        <taxon>Actinomycetes</taxon>
        <taxon>Micrococcales</taxon>
        <taxon>Brevibacteriaceae</taxon>
        <taxon>Brevibacterium</taxon>
    </lineage>
</organism>
<dbReference type="EMBL" id="PNFZ01000004">
    <property type="protein sequence ID" value="PMB97907.1"/>
    <property type="molecule type" value="Genomic_DNA"/>
</dbReference>
<feature type="compositionally biased region" description="Polar residues" evidence="4">
    <location>
        <begin position="1"/>
        <end position="20"/>
    </location>
</feature>
<comment type="similarity">
    <text evidence="1 3">Belongs to the short-chain dehydrogenases/reductases (SDR) family.</text>
</comment>
<dbReference type="OrthoDB" id="7064009at2"/>
<evidence type="ECO:0000313" key="5">
    <source>
        <dbReference type="EMBL" id="PMB97907.1"/>
    </source>
</evidence>
<evidence type="ECO:0000256" key="3">
    <source>
        <dbReference type="RuleBase" id="RU000363"/>
    </source>
</evidence>
<feature type="region of interest" description="Disordered" evidence="4">
    <location>
        <begin position="1"/>
        <end position="22"/>
    </location>
</feature>
<gene>
    <name evidence="5" type="ORF">CJ198_08800</name>
</gene>
<protein>
    <submittedName>
        <fullName evidence="5">Short-chain dehydrogenase</fullName>
    </submittedName>
</protein>
<dbReference type="AlphaFoldDB" id="A0A2N6PGV1"/>
<evidence type="ECO:0000256" key="2">
    <source>
        <dbReference type="ARBA" id="ARBA00023002"/>
    </source>
</evidence>
<dbReference type="PRINTS" id="PR00081">
    <property type="entry name" value="GDHRDH"/>
</dbReference>
<dbReference type="PANTHER" id="PTHR43477">
    <property type="entry name" value="DIHYDROANTICAPSIN 7-DEHYDROGENASE"/>
    <property type="match status" value="1"/>
</dbReference>
<dbReference type="Gene3D" id="3.40.50.720">
    <property type="entry name" value="NAD(P)-binding Rossmann-like Domain"/>
    <property type="match status" value="1"/>
</dbReference>
<evidence type="ECO:0000313" key="6">
    <source>
        <dbReference type="Proteomes" id="UP000235703"/>
    </source>
</evidence>
<accession>A0A2N6PGV1</accession>
<dbReference type="InterPro" id="IPR036291">
    <property type="entry name" value="NAD(P)-bd_dom_sf"/>
</dbReference>
<sequence length="273" mass="28182">MTNAPETQQTQATDAPQVQQWDEKITPGRFENKTVIVTGAGAGIGRATALRIAREGGNVIACDISADRLADLEGEASDLAITTVAGDVSDDGDVAKIVDAAGERIDGLANVAGIMDDFSPIHDVKDDIWDAVLRVNLTGVMKLTRAVVQVMLPQKAGNVVNVGSEAGLRGSAAGAAYTASKHALNGLTKNSAFMYAEEGLRFNAICPGGVATSIEVTFGSEFAAARLPKYFATVPGLPSTSQQQAALITYLLSDDSTNISGAIIASDGGWAGV</sequence>
<keyword evidence="6" id="KW-1185">Reference proteome</keyword>